<gene>
    <name evidence="2" type="ORF">SAMN05661099_1059</name>
</gene>
<dbReference type="SUPFAM" id="SSF82171">
    <property type="entry name" value="DPP6 N-terminal domain-like"/>
    <property type="match status" value="1"/>
</dbReference>
<sequence length="949" mass="108570">MRLNRSFKQLLISLFTTSILLSSSPWVNAQIFDSAQNRPGIKWMQINTPNFQILYPSEFKTEAMRVANTVEHVIKSVSKSMGKNPRKITIILQNQGVVSNGFVQLAPRRSEFFTVPPQNFDMQDWLNSLAIHELRHVVQFDKLTGNLKRPLFEELALAIFGITLPPWFFEGDAVGIETALSHAGRGRLPDWEIIFRTNTLSGKNFSYSKNYLGSFKDLTPGYYQLGYFMTSKLKRDFDNGIIDSLMTDMSRHPFRPYNLSRSLKKYTGNTSRKLHDITVAELKQLWGAQAYKEDREQYPVLNSRTGMAPADYLLPVKINDGSILTLKKSLDKTPAIVKIAEGGQEIEVIKIGYQTESNFSYRNGRIVWDELRYDKRYQKSSYNVINSIDLSTGKYKQLTHKSRLFSPTLAPDAKRIAVVRVDLSNRSEIVEIDAESGKELKVFTSPGDYILQTPSYSEDGTKLVCVAINQTGASLLEFNTTDDSFRILLDFHYQQLSRPVYAGDDIIFRAHYNGINNIYSLRPGGNTVQLTSAQYGAANPSYDKETNSILFNTFQSKGYDISLIPLSGPTLPLSTIKNSFINYAQPIIKQESDSSILDKIPQKEYPIKSYKEINNLFYFHSLAPILEDNEFNNDLNIGIKLKSNNQLNTLDFFTGYQFNYALRKSEYLAGLKYRRFYPELGLKYINRARLAYSPQTSGGITTLIPVNWRENFAEMEVRIPVVANRLNKTYAMGVSALSSYTSRYEVSNRPPRFADKIRFPLQYQFYFSHNTQRSLRDLAPRWGQNINISYQSLPFDKNLSGDVLRLQTSFFTPGLATNHSIQASFNYQNTSGIYQFNNDIPRVSGYTHLRTQFVRNTLLFDYRLPLFYPDAEIATLAYIKRLRGDIFADFENVGKGNPFRPASYGFELNADMNILRFYLPDFALSGKVILINSQTRPSTILEFGFNYNL</sequence>
<keyword evidence="3" id="KW-1185">Reference proteome</keyword>
<proteinExistence type="predicted"/>
<evidence type="ECO:0000313" key="2">
    <source>
        <dbReference type="EMBL" id="SKB39026.1"/>
    </source>
</evidence>
<feature type="chain" id="PRO_5012414020" description="WD40-like Beta Propeller Repeat" evidence="1">
    <location>
        <begin position="30"/>
        <end position="949"/>
    </location>
</feature>
<reference evidence="3" key="1">
    <citation type="submission" date="2017-02" db="EMBL/GenBank/DDBJ databases">
        <authorList>
            <person name="Varghese N."/>
            <person name="Submissions S."/>
        </authorList>
    </citation>
    <scope>NUCLEOTIDE SEQUENCE [LARGE SCALE GENOMIC DNA]</scope>
    <source>
        <strain evidence="3">DSM 22385</strain>
    </source>
</reference>
<evidence type="ECO:0000256" key="1">
    <source>
        <dbReference type="SAM" id="SignalP"/>
    </source>
</evidence>
<dbReference type="InterPro" id="IPR011042">
    <property type="entry name" value="6-blade_b-propeller_TolB-like"/>
</dbReference>
<dbReference type="EMBL" id="FUYR01000001">
    <property type="protein sequence ID" value="SKB39026.1"/>
    <property type="molecule type" value="Genomic_DNA"/>
</dbReference>
<accession>A0A1T5AVN7</accession>
<dbReference type="Gene3D" id="2.120.10.30">
    <property type="entry name" value="TolB, C-terminal domain"/>
    <property type="match status" value="1"/>
</dbReference>
<organism evidence="2 3">
    <name type="scientific">Daejeonella lutea</name>
    <dbReference type="NCBI Taxonomy" id="572036"/>
    <lineage>
        <taxon>Bacteria</taxon>
        <taxon>Pseudomonadati</taxon>
        <taxon>Bacteroidota</taxon>
        <taxon>Sphingobacteriia</taxon>
        <taxon>Sphingobacteriales</taxon>
        <taxon>Sphingobacteriaceae</taxon>
        <taxon>Daejeonella</taxon>
    </lineage>
</organism>
<evidence type="ECO:0008006" key="4">
    <source>
        <dbReference type="Google" id="ProtNLM"/>
    </source>
</evidence>
<dbReference type="PANTHER" id="PTHR36842">
    <property type="entry name" value="PROTEIN TOLB HOMOLOG"/>
    <property type="match status" value="1"/>
</dbReference>
<name>A0A1T5AVN7_9SPHI</name>
<keyword evidence="1" id="KW-0732">Signal</keyword>
<dbReference type="Proteomes" id="UP000189981">
    <property type="component" value="Unassembled WGS sequence"/>
</dbReference>
<feature type="signal peptide" evidence="1">
    <location>
        <begin position="1"/>
        <end position="29"/>
    </location>
</feature>
<evidence type="ECO:0000313" key="3">
    <source>
        <dbReference type="Proteomes" id="UP000189981"/>
    </source>
</evidence>
<dbReference type="PANTHER" id="PTHR36842:SF1">
    <property type="entry name" value="PROTEIN TOLB"/>
    <property type="match status" value="1"/>
</dbReference>
<dbReference type="STRING" id="572036.SAMN05661099_1059"/>
<dbReference type="AlphaFoldDB" id="A0A1T5AVN7"/>
<protein>
    <recommendedName>
        <fullName evidence="4">WD40-like Beta Propeller Repeat</fullName>
    </recommendedName>
</protein>